<name>A0A097QR71_9EURY</name>
<gene>
    <name evidence="1" type="ORF">TEU_00720</name>
</gene>
<dbReference type="EMBL" id="CP008887">
    <property type="protein sequence ID" value="AIU68977.1"/>
    <property type="molecule type" value="Genomic_DNA"/>
</dbReference>
<organism evidence="1 2">
    <name type="scientific">Thermococcus eurythermalis</name>
    <dbReference type="NCBI Taxonomy" id="1505907"/>
    <lineage>
        <taxon>Archaea</taxon>
        <taxon>Methanobacteriati</taxon>
        <taxon>Methanobacteriota</taxon>
        <taxon>Thermococci</taxon>
        <taxon>Thermococcales</taxon>
        <taxon>Thermococcaceae</taxon>
        <taxon>Thermococcus</taxon>
    </lineage>
</organism>
<dbReference type="HOGENOM" id="CLU_1105254_0_0_2"/>
<accession>A0A097QR71</accession>
<dbReference type="KEGG" id="teu:TEU_00720"/>
<keyword evidence="2" id="KW-1185">Reference proteome</keyword>
<dbReference type="AlphaFoldDB" id="A0A097QR71"/>
<dbReference type="STRING" id="1505907.TEU_00720"/>
<reference evidence="1 2" key="1">
    <citation type="journal article" date="2015" name="Int. J. Syst. Evol. Microbiol.">
        <title>Thermococcus eurythermalis sp. nov., a conditional piezophilic hyperthermophilic archaeon with a wide temperature range isolated from an oil-immersed chimney in the Guaymas Basin.</title>
        <authorList>
            <person name="Zhao W."/>
            <person name="Zeng X."/>
            <person name="Xiao X."/>
        </authorList>
    </citation>
    <scope>NUCLEOTIDE SEQUENCE [LARGE SCALE GENOMIC DNA]</scope>
    <source>
        <strain evidence="1 2">A501</strain>
    </source>
</reference>
<dbReference type="OrthoDB" id="85627at2157"/>
<evidence type="ECO:0008006" key="3">
    <source>
        <dbReference type="Google" id="ProtNLM"/>
    </source>
</evidence>
<evidence type="ECO:0000313" key="2">
    <source>
        <dbReference type="Proteomes" id="UP000029980"/>
    </source>
</evidence>
<sequence length="251" mass="28916">MLSLGIEAVDNALGGVREGSSILIHEQDPRSMGRELAFMFLKKKLQEDNLIGMFNLSYPLPTLFHLLMKRGVDAESYLRSKNLVIIDTFGSLYGHRVEMEGVQYLKGSLSPEVLSKKYADVVGAHKEEWARLGMFEGRELWGISMNINEYTKIFNESTVLSYFEVSAETRRRHRAYREYPTGTNIWVYVGGPDRVFASLYRRMDYVIRTQSERVGDAIKRYLCILKAPGLWQPITFEYSFGPDGVEFRRID</sequence>
<protein>
    <recommendedName>
        <fullName evidence="3">KaiC-like domain-containing protein</fullName>
    </recommendedName>
</protein>
<dbReference type="Proteomes" id="UP000029980">
    <property type="component" value="Chromosome"/>
</dbReference>
<dbReference type="InterPro" id="IPR027417">
    <property type="entry name" value="P-loop_NTPase"/>
</dbReference>
<proteinExistence type="predicted"/>
<dbReference type="Gene3D" id="3.40.50.300">
    <property type="entry name" value="P-loop containing nucleotide triphosphate hydrolases"/>
    <property type="match status" value="1"/>
</dbReference>
<evidence type="ECO:0000313" key="1">
    <source>
        <dbReference type="EMBL" id="AIU68977.1"/>
    </source>
</evidence>